<dbReference type="EMBL" id="CM027681">
    <property type="protein sequence ID" value="KAG0546133.1"/>
    <property type="molecule type" value="Genomic_DNA"/>
</dbReference>
<gene>
    <name evidence="4" type="ORF">BDA96_02G421600</name>
</gene>
<dbReference type="AlphaFoldDB" id="A0A921UW91"/>
<dbReference type="Gene3D" id="3.40.47.10">
    <property type="match status" value="1"/>
</dbReference>
<evidence type="ECO:0000313" key="4">
    <source>
        <dbReference type="EMBL" id="KAG0546133.1"/>
    </source>
</evidence>
<proteinExistence type="predicted"/>
<feature type="domain" description="Ketosynthase family 3 (KS3)" evidence="3">
    <location>
        <begin position="1"/>
        <end position="179"/>
    </location>
</feature>
<sequence length="225" mass="24243">MESLEHARRRGAPIFAEYLGGSATCDAHHLMDARPDGRGAAACIRRSLEDAGVAPEEVNYVNAHATSSLAGDLAEVKALKQVFKNPSQIKMNATKSMIGHCLGAAGGLEAIATVKAITTGWVHPTINQFNPEPAVGEFDTVRGVKQLHEVHVGEWPRASMAQCLKRSFPGTVLVVMSSSLWHACRYLQFVWIWWAQLGGSVRTVQAHILVNDQDGASHVSAATPL</sequence>
<protein>
    <recommendedName>
        <fullName evidence="1">beta-ketoacyl-[acyl-carrier-protein] synthase I</fullName>
        <ecNumber evidence="1">2.3.1.41</ecNumber>
    </recommendedName>
</protein>
<accession>A0A921UW91</accession>
<dbReference type="SUPFAM" id="SSF53901">
    <property type="entry name" value="Thiolase-like"/>
    <property type="match status" value="1"/>
</dbReference>
<dbReference type="InterPro" id="IPR000794">
    <property type="entry name" value="Beta-ketoacyl_synthase"/>
</dbReference>
<organism evidence="4 5">
    <name type="scientific">Sorghum bicolor</name>
    <name type="common">Sorghum</name>
    <name type="synonym">Sorghum vulgare</name>
    <dbReference type="NCBI Taxonomy" id="4558"/>
    <lineage>
        <taxon>Eukaryota</taxon>
        <taxon>Viridiplantae</taxon>
        <taxon>Streptophyta</taxon>
        <taxon>Embryophyta</taxon>
        <taxon>Tracheophyta</taxon>
        <taxon>Spermatophyta</taxon>
        <taxon>Magnoliopsida</taxon>
        <taxon>Liliopsida</taxon>
        <taxon>Poales</taxon>
        <taxon>Poaceae</taxon>
        <taxon>PACMAD clade</taxon>
        <taxon>Panicoideae</taxon>
        <taxon>Andropogonodae</taxon>
        <taxon>Andropogoneae</taxon>
        <taxon>Sorghinae</taxon>
        <taxon>Sorghum</taxon>
    </lineage>
</organism>
<dbReference type="InterPro" id="IPR016039">
    <property type="entry name" value="Thiolase-like"/>
</dbReference>
<name>A0A921UW91_SORBI</name>
<reference evidence="4" key="2">
    <citation type="submission" date="2020-10" db="EMBL/GenBank/DDBJ databases">
        <authorList>
            <person name="Cooper E.A."/>
            <person name="Brenton Z.W."/>
            <person name="Flinn B.S."/>
            <person name="Jenkins J."/>
            <person name="Shu S."/>
            <person name="Flowers D."/>
            <person name="Luo F."/>
            <person name="Wang Y."/>
            <person name="Xia P."/>
            <person name="Barry K."/>
            <person name="Daum C."/>
            <person name="Lipzen A."/>
            <person name="Yoshinaga Y."/>
            <person name="Schmutz J."/>
            <person name="Saski C."/>
            <person name="Vermerris W."/>
            <person name="Kresovich S."/>
        </authorList>
    </citation>
    <scope>NUCLEOTIDE SEQUENCE</scope>
</reference>
<keyword evidence="2" id="KW-0808">Transferase</keyword>
<dbReference type="Proteomes" id="UP000807115">
    <property type="component" value="Chromosome 2"/>
</dbReference>
<dbReference type="InterPro" id="IPR020841">
    <property type="entry name" value="PKS_Beta-ketoAc_synthase_dom"/>
</dbReference>
<dbReference type="PROSITE" id="PS52004">
    <property type="entry name" value="KS3_2"/>
    <property type="match status" value="1"/>
</dbReference>
<comment type="caution">
    <text evidence="4">The sequence shown here is derived from an EMBL/GenBank/DDBJ whole genome shotgun (WGS) entry which is preliminary data.</text>
</comment>
<dbReference type="PANTHER" id="PTHR11712:SF329">
    <property type="entry name" value="3-OXOACYL-[ACYL-CARRIER-PROTEIN] SYNTHASE"/>
    <property type="match status" value="1"/>
</dbReference>
<reference evidence="4" key="1">
    <citation type="journal article" date="2019" name="BMC Genomics">
        <title>A new reference genome for Sorghum bicolor reveals high levels of sequence similarity between sweet and grain genotypes: implications for the genetics of sugar metabolism.</title>
        <authorList>
            <person name="Cooper E.A."/>
            <person name="Brenton Z.W."/>
            <person name="Flinn B.S."/>
            <person name="Jenkins J."/>
            <person name="Shu S."/>
            <person name="Flowers D."/>
            <person name="Luo F."/>
            <person name="Wang Y."/>
            <person name="Xia P."/>
            <person name="Barry K."/>
            <person name="Daum C."/>
            <person name="Lipzen A."/>
            <person name="Yoshinaga Y."/>
            <person name="Schmutz J."/>
            <person name="Saski C."/>
            <person name="Vermerris W."/>
            <person name="Kresovich S."/>
        </authorList>
    </citation>
    <scope>NUCLEOTIDE SEQUENCE</scope>
</reference>
<dbReference type="InterPro" id="IPR014031">
    <property type="entry name" value="Ketoacyl_synth_C"/>
</dbReference>
<dbReference type="EC" id="2.3.1.41" evidence="1"/>
<evidence type="ECO:0000256" key="1">
    <source>
        <dbReference type="ARBA" id="ARBA00013191"/>
    </source>
</evidence>
<dbReference type="PANTHER" id="PTHR11712">
    <property type="entry name" value="POLYKETIDE SYNTHASE-RELATED"/>
    <property type="match status" value="1"/>
</dbReference>
<evidence type="ECO:0000313" key="5">
    <source>
        <dbReference type="Proteomes" id="UP000807115"/>
    </source>
</evidence>
<dbReference type="Pfam" id="PF02801">
    <property type="entry name" value="Ketoacyl-synt_C"/>
    <property type="match status" value="1"/>
</dbReference>
<dbReference type="GO" id="GO:0004315">
    <property type="term" value="F:3-oxoacyl-[acyl-carrier-protein] synthase activity"/>
    <property type="evidence" value="ECO:0007669"/>
    <property type="project" value="UniProtKB-EC"/>
</dbReference>
<evidence type="ECO:0000259" key="3">
    <source>
        <dbReference type="PROSITE" id="PS52004"/>
    </source>
</evidence>
<evidence type="ECO:0000256" key="2">
    <source>
        <dbReference type="ARBA" id="ARBA00022679"/>
    </source>
</evidence>